<feature type="compositionally biased region" description="Low complexity" evidence="1">
    <location>
        <begin position="124"/>
        <end position="146"/>
    </location>
</feature>
<comment type="caution">
    <text evidence="2">The sequence shown here is derived from an EMBL/GenBank/DDBJ whole genome shotgun (WGS) entry which is preliminary data.</text>
</comment>
<evidence type="ECO:0000256" key="1">
    <source>
        <dbReference type="SAM" id="MobiDB-lite"/>
    </source>
</evidence>
<dbReference type="RefSeq" id="WP_155480811.1">
    <property type="nucleotide sequence ID" value="NZ_WNKV01000016.1"/>
</dbReference>
<accession>A0A9X4XN95</accession>
<sequence length="146" mass="15200">MIRLNLSREPRWLDLGHGVRVQVDPLTSAVLMAARSDLRESLPEDGSIAGHAAAVALVKAIARIGIRDWEGVGDTDGIPVPPTPERIDALLDLPPLYDAFERDHVGPALLLADEKNAFAPSPNGTSAGATDTAAPAPGGARSAPTT</sequence>
<evidence type="ECO:0000313" key="2">
    <source>
        <dbReference type="EMBL" id="MTW18353.1"/>
    </source>
</evidence>
<gene>
    <name evidence="2" type="ORF">GJ689_19305</name>
</gene>
<proteinExistence type="predicted"/>
<evidence type="ECO:0000313" key="3">
    <source>
        <dbReference type="Proteomes" id="UP000438991"/>
    </source>
</evidence>
<dbReference type="AlphaFoldDB" id="A0A9X4XN95"/>
<organism evidence="2 3">
    <name type="scientific">Rhodoplanes serenus</name>
    <dbReference type="NCBI Taxonomy" id="200615"/>
    <lineage>
        <taxon>Bacteria</taxon>
        <taxon>Pseudomonadati</taxon>
        <taxon>Pseudomonadota</taxon>
        <taxon>Alphaproteobacteria</taxon>
        <taxon>Hyphomicrobiales</taxon>
        <taxon>Nitrobacteraceae</taxon>
        <taxon>Rhodoplanes</taxon>
    </lineage>
</organism>
<protein>
    <submittedName>
        <fullName evidence="2">Uncharacterized protein</fullName>
    </submittedName>
</protein>
<feature type="region of interest" description="Disordered" evidence="1">
    <location>
        <begin position="117"/>
        <end position="146"/>
    </location>
</feature>
<dbReference type="EMBL" id="WNKV01000016">
    <property type="protein sequence ID" value="MTW18353.1"/>
    <property type="molecule type" value="Genomic_DNA"/>
</dbReference>
<name>A0A9X4XN95_9BRAD</name>
<reference evidence="2 3" key="1">
    <citation type="submission" date="2019-11" db="EMBL/GenBank/DDBJ databases">
        <title>Whole-genome sequence of Rhodoplanes serenus DSM 18633, type strain.</title>
        <authorList>
            <person name="Kyndt J.A."/>
            <person name="Meyer T.E."/>
        </authorList>
    </citation>
    <scope>NUCLEOTIDE SEQUENCE [LARGE SCALE GENOMIC DNA]</scope>
    <source>
        <strain evidence="2 3">DSM 18633</strain>
    </source>
</reference>
<dbReference type="Proteomes" id="UP000438991">
    <property type="component" value="Unassembled WGS sequence"/>
</dbReference>